<feature type="repeat" description="ANK" evidence="3">
    <location>
        <begin position="354"/>
        <end position="386"/>
    </location>
</feature>
<evidence type="ECO:0000313" key="6">
    <source>
        <dbReference type="Proteomes" id="UP000053411"/>
    </source>
</evidence>
<dbReference type="GeneID" id="27715258"/>
<dbReference type="InterPro" id="IPR050745">
    <property type="entry name" value="Multifunctional_regulatory"/>
</dbReference>
<feature type="repeat" description="ANK" evidence="3">
    <location>
        <begin position="319"/>
        <end position="351"/>
    </location>
</feature>
<dbReference type="RefSeq" id="XP_016628945.1">
    <property type="nucleotide sequence ID" value="XM_016780006.1"/>
</dbReference>
<dbReference type="EMBL" id="KN848085">
    <property type="protein sequence ID" value="KIX94822.1"/>
    <property type="molecule type" value="Genomic_DNA"/>
</dbReference>
<dbReference type="SUPFAM" id="SSF48403">
    <property type="entry name" value="Ankyrin repeat"/>
    <property type="match status" value="1"/>
</dbReference>
<keyword evidence="6" id="KW-1185">Reference proteome</keyword>
<organism evidence="5 6">
    <name type="scientific">Fonsecaea multimorphosa CBS 102226</name>
    <dbReference type="NCBI Taxonomy" id="1442371"/>
    <lineage>
        <taxon>Eukaryota</taxon>
        <taxon>Fungi</taxon>
        <taxon>Dikarya</taxon>
        <taxon>Ascomycota</taxon>
        <taxon>Pezizomycotina</taxon>
        <taxon>Eurotiomycetes</taxon>
        <taxon>Chaetothyriomycetidae</taxon>
        <taxon>Chaetothyriales</taxon>
        <taxon>Herpotrichiellaceae</taxon>
        <taxon>Fonsecaea</taxon>
    </lineage>
</organism>
<dbReference type="STRING" id="1442371.A0A0D2JN94"/>
<dbReference type="Proteomes" id="UP000053411">
    <property type="component" value="Unassembled WGS sequence"/>
</dbReference>
<dbReference type="Gene3D" id="1.25.40.20">
    <property type="entry name" value="Ankyrin repeat-containing domain"/>
    <property type="match status" value="1"/>
</dbReference>
<dbReference type="VEuPathDB" id="FungiDB:Z520_09512"/>
<dbReference type="PANTHER" id="PTHR24189:SF50">
    <property type="entry name" value="ANKYRIN REPEAT AND SOCS BOX PROTEIN 2"/>
    <property type="match status" value="1"/>
</dbReference>
<keyword evidence="2 3" id="KW-0040">ANK repeat</keyword>
<dbReference type="PANTHER" id="PTHR24189">
    <property type="entry name" value="MYOTROPHIN"/>
    <property type="match status" value="1"/>
</dbReference>
<dbReference type="Pfam" id="PF14420">
    <property type="entry name" value="Clr5"/>
    <property type="match status" value="1"/>
</dbReference>
<dbReference type="OrthoDB" id="4158298at2759"/>
<proteinExistence type="predicted"/>
<gene>
    <name evidence="5" type="ORF">Z520_09512</name>
</gene>
<dbReference type="PRINTS" id="PR01415">
    <property type="entry name" value="ANKYRIN"/>
</dbReference>
<keyword evidence="1" id="KW-0677">Repeat</keyword>
<dbReference type="InterPro" id="IPR002110">
    <property type="entry name" value="Ankyrin_rpt"/>
</dbReference>
<dbReference type="InterPro" id="IPR025676">
    <property type="entry name" value="Clr5_dom"/>
</dbReference>
<accession>A0A0D2JN94</accession>
<dbReference type="SMART" id="SM00248">
    <property type="entry name" value="ANK"/>
    <property type="match status" value="5"/>
</dbReference>
<evidence type="ECO:0000259" key="4">
    <source>
        <dbReference type="Pfam" id="PF14420"/>
    </source>
</evidence>
<name>A0A0D2JN94_9EURO</name>
<feature type="repeat" description="ANK" evidence="3">
    <location>
        <begin position="389"/>
        <end position="421"/>
    </location>
</feature>
<feature type="repeat" description="ANK" evidence="3">
    <location>
        <begin position="459"/>
        <end position="486"/>
    </location>
</feature>
<feature type="repeat" description="ANK" evidence="3">
    <location>
        <begin position="424"/>
        <end position="456"/>
    </location>
</feature>
<dbReference type="AlphaFoldDB" id="A0A0D2JN94"/>
<evidence type="ECO:0000313" key="5">
    <source>
        <dbReference type="EMBL" id="KIX94822.1"/>
    </source>
</evidence>
<dbReference type="InterPro" id="IPR036770">
    <property type="entry name" value="Ankyrin_rpt-contain_sf"/>
</dbReference>
<evidence type="ECO:0000256" key="3">
    <source>
        <dbReference type="PROSITE-ProRule" id="PRU00023"/>
    </source>
</evidence>
<evidence type="ECO:0000256" key="1">
    <source>
        <dbReference type="ARBA" id="ARBA00022737"/>
    </source>
</evidence>
<reference evidence="5 6" key="1">
    <citation type="submission" date="2015-01" db="EMBL/GenBank/DDBJ databases">
        <title>The Genome Sequence of Fonsecaea multimorphosa CBS 102226.</title>
        <authorList>
            <consortium name="The Broad Institute Genomics Platform"/>
            <person name="Cuomo C."/>
            <person name="de Hoog S."/>
            <person name="Gorbushina A."/>
            <person name="Stielow B."/>
            <person name="Teixiera M."/>
            <person name="Abouelleil A."/>
            <person name="Chapman S.B."/>
            <person name="Priest M."/>
            <person name="Young S.K."/>
            <person name="Wortman J."/>
            <person name="Nusbaum C."/>
            <person name="Birren B."/>
        </authorList>
    </citation>
    <scope>NUCLEOTIDE SEQUENCE [LARGE SCALE GENOMIC DNA]</scope>
    <source>
        <strain evidence="5 6">CBS 102226</strain>
    </source>
</reference>
<evidence type="ECO:0000256" key="2">
    <source>
        <dbReference type="ARBA" id="ARBA00023043"/>
    </source>
</evidence>
<feature type="domain" description="Clr5" evidence="4">
    <location>
        <begin position="15"/>
        <end position="68"/>
    </location>
</feature>
<dbReference type="PROSITE" id="PS50088">
    <property type="entry name" value="ANK_REPEAT"/>
    <property type="match status" value="5"/>
</dbReference>
<protein>
    <recommendedName>
        <fullName evidence="4">Clr5 domain-containing protein</fullName>
    </recommendedName>
</protein>
<sequence length="507" mass="55531">MLPTDDAGAQGHTLSAQDWSQYKQIIYDLYISQNLPLTTIRERLLDEYSFHASIPQYKRKLKEWRYSKNLKASTCKALGDSLERRGLTGTNAVTEINGVTLSSKRLQRALRRHHIPTLKRKFGLEQRASTPEGISFRGSSVEPTTPFPRIAAIEVPSGVKYTLQLQLSHPMAVLLDDTSPPEIEPPINCLAKTGLSQPRSERPRGSSNDHLAVPAVEFIYLDDSRQPSTAKTRREAAAARLLNYLPLQEPDRVIQDLDILIHQDGSIDLTLLTSNITDLCANNFLNDIHRIRSVECLVLEYLLSAGADPNAPLRDCSFDRETLLQFAVKRENTDLIKLLLRYGADANAPPTQGYRWTALQAASKGGNLELVELLLNYRADVNAPPAETGGRTALQAASGYGNLQVVELLLNHKADVNAPPAERFGRTALQAASEGENIQIVELLLKHEADVNAPPTRWGGLNALQAAAEKGNLTIAQLLLAAGADVGAPMGGLAIQQQSMLQLVSGI</sequence>
<dbReference type="Pfam" id="PF12796">
    <property type="entry name" value="Ank_2"/>
    <property type="match status" value="2"/>
</dbReference>
<dbReference type="PROSITE" id="PS50297">
    <property type="entry name" value="ANK_REP_REGION"/>
    <property type="match status" value="5"/>
</dbReference>